<evidence type="ECO:0000256" key="4">
    <source>
        <dbReference type="ARBA" id="ARBA00023163"/>
    </source>
</evidence>
<reference evidence="6 7" key="1">
    <citation type="submission" date="2023-07" db="EMBL/GenBank/DDBJ databases">
        <title>Genomic Encyclopedia of Type Strains, Phase IV (KMG-IV): sequencing the most valuable type-strain genomes for metagenomic binning, comparative biology and taxonomic classification.</title>
        <authorList>
            <person name="Goeker M."/>
        </authorList>
    </citation>
    <scope>NUCLEOTIDE SEQUENCE [LARGE SCALE GENOMIC DNA]</scope>
    <source>
        <strain evidence="6 7">B1-1</strain>
    </source>
</reference>
<name>A0ABU0M753_9HYPH</name>
<dbReference type="InterPro" id="IPR028082">
    <property type="entry name" value="Peripla_BP_I"/>
</dbReference>
<dbReference type="EMBL" id="JAUSWJ010000001">
    <property type="protein sequence ID" value="MDQ0516802.1"/>
    <property type="molecule type" value="Genomic_DNA"/>
</dbReference>
<accession>A0ABU0M753</accession>
<organism evidence="6 7">
    <name type="scientific">Kaistia geumhonensis</name>
    <dbReference type="NCBI Taxonomy" id="410839"/>
    <lineage>
        <taxon>Bacteria</taxon>
        <taxon>Pseudomonadati</taxon>
        <taxon>Pseudomonadota</taxon>
        <taxon>Alphaproteobacteria</taxon>
        <taxon>Hyphomicrobiales</taxon>
        <taxon>Kaistiaceae</taxon>
        <taxon>Kaistia</taxon>
    </lineage>
</organism>
<dbReference type="SMART" id="SM00354">
    <property type="entry name" value="HTH_LACI"/>
    <property type="match status" value="1"/>
</dbReference>
<keyword evidence="2" id="KW-0805">Transcription regulation</keyword>
<feature type="domain" description="HTH lacI-type" evidence="5">
    <location>
        <begin position="16"/>
        <end position="69"/>
    </location>
</feature>
<proteinExistence type="predicted"/>
<evidence type="ECO:0000256" key="3">
    <source>
        <dbReference type="ARBA" id="ARBA00023125"/>
    </source>
</evidence>
<dbReference type="PANTHER" id="PTHR30146">
    <property type="entry name" value="LACI-RELATED TRANSCRIPTIONAL REPRESSOR"/>
    <property type="match status" value="1"/>
</dbReference>
<dbReference type="InterPro" id="IPR000843">
    <property type="entry name" value="HTH_LacI"/>
</dbReference>
<keyword evidence="1" id="KW-0678">Repressor</keyword>
<evidence type="ECO:0000259" key="5">
    <source>
        <dbReference type="PROSITE" id="PS50932"/>
    </source>
</evidence>
<keyword evidence="7" id="KW-1185">Reference proteome</keyword>
<dbReference type="PROSITE" id="PS50932">
    <property type="entry name" value="HTH_LACI_2"/>
    <property type="match status" value="1"/>
</dbReference>
<dbReference type="InterPro" id="IPR010982">
    <property type="entry name" value="Lambda_DNA-bd_dom_sf"/>
</dbReference>
<dbReference type="PANTHER" id="PTHR30146:SF148">
    <property type="entry name" value="HTH-TYPE TRANSCRIPTIONAL REPRESSOR PURR-RELATED"/>
    <property type="match status" value="1"/>
</dbReference>
<dbReference type="Gene3D" id="1.10.260.40">
    <property type="entry name" value="lambda repressor-like DNA-binding domains"/>
    <property type="match status" value="1"/>
</dbReference>
<evidence type="ECO:0000313" key="7">
    <source>
        <dbReference type="Proteomes" id="UP001223743"/>
    </source>
</evidence>
<dbReference type="RefSeq" id="WP_266279142.1">
    <property type="nucleotide sequence ID" value="NZ_JAPKNF010000001.1"/>
</dbReference>
<evidence type="ECO:0000313" key="6">
    <source>
        <dbReference type="EMBL" id="MDQ0516802.1"/>
    </source>
</evidence>
<sequence>MTDEEFPAAGPRRKAATIADVAEVAGVAIGTVSRFLNGREIRRGNRQQIEAAIEKLSYRRNAVAAAMKTDRTHMIGVLIPTFDEFHAQMVERLSAQLRSTGRALVMYFHGHEPQVFADALDFFTQQRVDGLIMDSVQGMRQRVEAVIAEGIPVVLYNNDITGVVADRVAVENAAVSQRVVGHLLDLGHERVAMISGDLVDSSARQRLDGYEAALRECGIAVDPAYIVGGYWRAEGGYEAARQLMQLPKPPTAIFAANYGMAIGVLMWMKNNGLHLPADLSLISFDDVPLFRLHEPGITAIAQPINGIADSIANLLVARLGPGETRPFRSITLGCDIILRGSAGRPRR</sequence>
<dbReference type="SUPFAM" id="SSF47413">
    <property type="entry name" value="lambda repressor-like DNA-binding domains"/>
    <property type="match status" value="1"/>
</dbReference>
<keyword evidence="3" id="KW-0238">DNA-binding</keyword>
<dbReference type="InterPro" id="IPR046335">
    <property type="entry name" value="LacI/GalR-like_sensor"/>
</dbReference>
<evidence type="ECO:0000256" key="1">
    <source>
        <dbReference type="ARBA" id="ARBA00022491"/>
    </source>
</evidence>
<evidence type="ECO:0000256" key="2">
    <source>
        <dbReference type="ARBA" id="ARBA00023015"/>
    </source>
</evidence>
<dbReference type="SUPFAM" id="SSF53822">
    <property type="entry name" value="Periplasmic binding protein-like I"/>
    <property type="match status" value="1"/>
</dbReference>
<dbReference type="Gene3D" id="3.40.50.2300">
    <property type="match status" value="2"/>
</dbReference>
<dbReference type="Pfam" id="PF13377">
    <property type="entry name" value="Peripla_BP_3"/>
    <property type="match status" value="1"/>
</dbReference>
<dbReference type="CDD" id="cd01392">
    <property type="entry name" value="HTH_LacI"/>
    <property type="match status" value="1"/>
</dbReference>
<dbReference type="Pfam" id="PF00356">
    <property type="entry name" value="LacI"/>
    <property type="match status" value="1"/>
</dbReference>
<dbReference type="CDD" id="cd06267">
    <property type="entry name" value="PBP1_LacI_sugar_binding-like"/>
    <property type="match status" value="1"/>
</dbReference>
<comment type="caution">
    <text evidence="6">The sequence shown here is derived from an EMBL/GenBank/DDBJ whole genome shotgun (WGS) entry which is preliminary data.</text>
</comment>
<protein>
    <submittedName>
        <fullName evidence="6">LacI family transcriptional regulator</fullName>
    </submittedName>
</protein>
<gene>
    <name evidence="6" type="ORF">QO015_002415</name>
</gene>
<keyword evidence="4" id="KW-0804">Transcription</keyword>
<dbReference type="Proteomes" id="UP001223743">
    <property type="component" value="Unassembled WGS sequence"/>
</dbReference>